<proteinExistence type="predicted"/>
<gene>
    <name evidence="1" type="ordered locus">RAM_22360</name>
</gene>
<protein>
    <submittedName>
        <fullName evidence="1">Uncharacterized protein</fullName>
    </submittedName>
</protein>
<sequence>MAVTICAMTTPRTPLLPTVAAATAPVRQQPCRPRRSITPAS</sequence>
<dbReference type="Proteomes" id="UP000006138">
    <property type="component" value="Chromosome"/>
</dbReference>
<reference evidence="1 2" key="1">
    <citation type="journal article" date="2011" name="J. Bacteriol.">
        <title>Whole genome sequence of the rifamycin B-producing strain Amycolatopsis mediterranei S699.</title>
        <authorList>
            <person name="Verma M."/>
            <person name="Kaur J."/>
            <person name="Kumar M."/>
            <person name="Kumari K."/>
            <person name="Saxena A."/>
            <person name="Anand S."/>
            <person name="Nigam A."/>
            <person name="Ravi V."/>
            <person name="Raghuvanshi S."/>
            <person name="Khurana P."/>
            <person name="Tyagi A.K."/>
            <person name="Khurana J.P."/>
            <person name="Lal R."/>
        </authorList>
    </citation>
    <scope>NUCLEOTIDE SEQUENCE [LARGE SCALE GENOMIC DNA]</scope>
    <source>
        <strain evidence="1 2">S699</strain>
    </source>
</reference>
<dbReference type="KEGG" id="amn:RAM_22360"/>
<dbReference type="EMBL" id="CP002896">
    <property type="protein sequence ID" value="AEK42952.1"/>
    <property type="molecule type" value="Genomic_DNA"/>
</dbReference>
<evidence type="ECO:0000313" key="1">
    <source>
        <dbReference type="EMBL" id="AEK42952.1"/>
    </source>
</evidence>
<evidence type="ECO:0000313" key="2">
    <source>
        <dbReference type="Proteomes" id="UP000006138"/>
    </source>
</evidence>
<dbReference type="AlphaFoldDB" id="A0A9R0NYJ2"/>
<name>A0A9R0NYJ2_AMYMS</name>
<accession>A0A9R0NYJ2</accession>
<organism evidence="1 2">
    <name type="scientific">Amycolatopsis mediterranei (strain S699)</name>
    <name type="common">Nocardia mediterranei</name>
    <dbReference type="NCBI Taxonomy" id="713604"/>
    <lineage>
        <taxon>Bacteria</taxon>
        <taxon>Bacillati</taxon>
        <taxon>Actinomycetota</taxon>
        <taxon>Actinomycetes</taxon>
        <taxon>Pseudonocardiales</taxon>
        <taxon>Pseudonocardiaceae</taxon>
        <taxon>Amycolatopsis</taxon>
    </lineage>
</organism>
<keyword evidence="2" id="KW-1185">Reference proteome</keyword>